<dbReference type="EMBL" id="RRZA01000215">
    <property type="protein sequence ID" value="MBE0460005.1"/>
    <property type="molecule type" value="Genomic_DNA"/>
</dbReference>
<feature type="domain" description="Teneurin-like YD-shell" evidence="2">
    <location>
        <begin position="2"/>
        <end position="174"/>
    </location>
</feature>
<dbReference type="Gene3D" id="2.180.10.10">
    <property type="entry name" value="RHS repeat-associated core"/>
    <property type="match status" value="1"/>
</dbReference>
<organism evidence="3 4">
    <name type="scientific">Pseudoalteromonas prydzensis</name>
    <dbReference type="NCBI Taxonomy" id="182141"/>
    <lineage>
        <taxon>Bacteria</taxon>
        <taxon>Pseudomonadati</taxon>
        <taxon>Pseudomonadota</taxon>
        <taxon>Gammaproteobacteria</taxon>
        <taxon>Alteromonadales</taxon>
        <taxon>Pseudoalteromonadaceae</taxon>
        <taxon>Pseudoalteromonas</taxon>
    </lineage>
</organism>
<evidence type="ECO:0000256" key="1">
    <source>
        <dbReference type="ARBA" id="ARBA00022737"/>
    </source>
</evidence>
<name>A0ABR9FT59_9GAMM</name>
<evidence type="ECO:0000313" key="3">
    <source>
        <dbReference type="EMBL" id="MBE0460005.1"/>
    </source>
</evidence>
<dbReference type="InterPro" id="IPR056823">
    <property type="entry name" value="TEN-like_YD-shell"/>
</dbReference>
<dbReference type="PANTHER" id="PTHR32305:SF15">
    <property type="entry name" value="PROTEIN RHSA-RELATED"/>
    <property type="match status" value="1"/>
</dbReference>
<evidence type="ECO:0000259" key="2">
    <source>
        <dbReference type="Pfam" id="PF25023"/>
    </source>
</evidence>
<sequence>LSYNQQGLLSKIAPYHTNENNKQQLLSPLLASYEYDENNNLIHATNQQNEVERYTYNAANLLTKRTRASGFSHHFEWDSYSPNAKCIKQWGDNNTYAYQFEYNPELGETTCIDSHGHQEHFVHNAQGKLVKRTDPNGNVWQYTYNGQGQKIAEIKPDSSQIKYSYTAYGQLESITQPDG</sequence>
<keyword evidence="1" id="KW-0677">Repeat</keyword>
<dbReference type="InterPro" id="IPR050708">
    <property type="entry name" value="T6SS_VgrG/RHS"/>
</dbReference>
<dbReference type="InterPro" id="IPR006530">
    <property type="entry name" value="YD"/>
</dbReference>
<feature type="non-terminal residue" evidence="3">
    <location>
        <position position="1"/>
    </location>
</feature>
<dbReference type="NCBIfam" id="TIGR01643">
    <property type="entry name" value="YD_repeat_2x"/>
    <property type="match status" value="2"/>
</dbReference>
<protein>
    <submittedName>
        <fullName evidence="3">RHS repeat protein</fullName>
    </submittedName>
</protein>
<dbReference type="Proteomes" id="UP000707245">
    <property type="component" value="Unassembled WGS sequence"/>
</dbReference>
<comment type="caution">
    <text evidence="3">The sequence shown here is derived from an EMBL/GenBank/DDBJ whole genome shotgun (WGS) entry which is preliminary data.</text>
</comment>
<dbReference type="PANTHER" id="PTHR32305">
    <property type="match status" value="1"/>
</dbReference>
<reference evidence="3 4" key="1">
    <citation type="submission" date="2020-07" db="EMBL/GenBank/DDBJ databases">
        <title>Halophilic bacteria isolated from french cheeses.</title>
        <authorList>
            <person name="Kothe C.I."/>
            <person name="Farah-Kraiem B."/>
            <person name="Renault P."/>
            <person name="Dridi B."/>
        </authorList>
    </citation>
    <scope>NUCLEOTIDE SEQUENCE [LARGE SCALE GENOMIC DNA]</scope>
    <source>
        <strain evidence="3 4">FME14</strain>
    </source>
</reference>
<evidence type="ECO:0000313" key="4">
    <source>
        <dbReference type="Proteomes" id="UP000707245"/>
    </source>
</evidence>
<dbReference type="Pfam" id="PF25023">
    <property type="entry name" value="TEN_YD-shell"/>
    <property type="match status" value="1"/>
</dbReference>
<gene>
    <name evidence="3" type="ORF">EI167_21900</name>
</gene>
<accession>A0ABR9FT59</accession>
<proteinExistence type="predicted"/>
<feature type="non-terminal residue" evidence="3">
    <location>
        <position position="179"/>
    </location>
</feature>
<keyword evidence="4" id="KW-1185">Reference proteome</keyword>